<feature type="domain" description="Amidase" evidence="2">
    <location>
        <begin position="83"/>
        <end position="519"/>
    </location>
</feature>
<keyword evidence="4" id="KW-1185">Reference proteome</keyword>
<dbReference type="EMBL" id="RSCD01000014">
    <property type="protein sequence ID" value="RSH89235.1"/>
    <property type="molecule type" value="Genomic_DNA"/>
</dbReference>
<dbReference type="GO" id="GO:0003824">
    <property type="term" value="F:catalytic activity"/>
    <property type="evidence" value="ECO:0007669"/>
    <property type="project" value="InterPro"/>
</dbReference>
<comment type="caution">
    <text evidence="3">The sequence shown here is derived from an EMBL/GenBank/DDBJ whole genome shotgun (WGS) entry which is preliminary data.</text>
</comment>
<evidence type="ECO:0000256" key="1">
    <source>
        <dbReference type="ARBA" id="ARBA00009199"/>
    </source>
</evidence>
<organism evidence="3 4">
    <name type="scientific">Saitozyma podzolica</name>
    <dbReference type="NCBI Taxonomy" id="1890683"/>
    <lineage>
        <taxon>Eukaryota</taxon>
        <taxon>Fungi</taxon>
        <taxon>Dikarya</taxon>
        <taxon>Basidiomycota</taxon>
        <taxon>Agaricomycotina</taxon>
        <taxon>Tremellomycetes</taxon>
        <taxon>Tremellales</taxon>
        <taxon>Trimorphomycetaceae</taxon>
        <taxon>Saitozyma</taxon>
    </lineage>
</organism>
<dbReference type="Gene3D" id="3.90.1300.10">
    <property type="entry name" value="Amidase signature (AS) domain"/>
    <property type="match status" value="1"/>
</dbReference>
<dbReference type="InterPro" id="IPR023631">
    <property type="entry name" value="Amidase_dom"/>
</dbReference>
<dbReference type="OrthoDB" id="1879366at2759"/>
<evidence type="ECO:0000259" key="2">
    <source>
        <dbReference type="Pfam" id="PF01425"/>
    </source>
</evidence>
<comment type="similarity">
    <text evidence="1">Belongs to the amidase family.</text>
</comment>
<dbReference type="PANTHER" id="PTHR11895">
    <property type="entry name" value="TRANSAMIDASE"/>
    <property type="match status" value="1"/>
</dbReference>
<dbReference type="AlphaFoldDB" id="A0A427YDK4"/>
<dbReference type="InterPro" id="IPR000120">
    <property type="entry name" value="Amidase"/>
</dbReference>
<dbReference type="SUPFAM" id="SSF75304">
    <property type="entry name" value="Amidase signature (AS) enzymes"/>
    <property type="match status" value="1"/>
</dbReference>
<dbReference type="Proteomes" id="UP000279259">
    <property type="component" value="Unassembled WGS sequence"/>
</dbReference>
<protein>
    <recommendedName>
        <fullName evidence="2">Amidase domain-containing protein</fullName>
    </recommendedName>
</protein>
<dbReference type="InterPro" id="IPR036928">
    <property type="entry name" value="AS_sf"/>
</dbReference>
<accession>A0A427YDK4</accession>
<dbReference type="PANTHER" id="PTHR11895:SF170">
    <property type="entry name" value="AMIDASE"/>
    <property type="match status" value="1"/>
</dbReference>
<sequence length="536" mass="57618">MAIQDPVTTTPVTAEEMLGAAQRLKFAVPPTHERDYMELLKKTDACCELIMAEDDYKPVPDYKTFPRGNVHLPEADENPLRAWAWRADIGEPVSATGKLLSGKTVVFKDTICVAGVPLLFGTNAFEGYVPDVDATLVTRVLENGGHILGKAACENFSHGASSSSSPRGPVENPYAKGFSTGGSSSGCGGLIGGGYADMGIGGDQGGSIRIPATLCGIVGLKPSFGLVPYTGVLSSDAGVDHVGPMARTVYDTALLLEAVAGYDHIDDRQLGAPHPADVPKYAELVLANRQQGVKGMKIGLLKEGFEDKSMSPEVDRIVKAAIKKFVSLGATVDEVSVPTHKLTNPLCHIINKFASGGTRLGRQVGRRGLYLNDYWSQLLPWSQDKYDKAKYFVTGTAMSSEYGWSKYPTAYGRAMNLSRKLRDEYDALLQTYDVLVMPTVTQPARRHIPVGAGPLVWAETAPGIVSNTAASNLTGHPTMTIPVGFTPPMPADVHSPEDEAIKLPAGLMIMGRLFDETTVFKVGDAWEQAFNWKEQV</sequence>
<gene>
    <name evidence="3" type="ORF">EHS25_002347</name>
</gene>
<dbReference type="PROSITE" id="PS00571">
    <property type="entry name" value="AMIDASES"/>
    <property type="match status" value="1"/>
</dbReference>
<proteinExistence type="inferred from homology"/>
<dbReference type="InterPro" id="IPR020556">
    <property type="entry name" value="Amidase_CS"/>
</dbReference>
<dbReference type="STRING" id="1890683.A0A427YDK4"/>
<name>A0A427YDK4_9TREE</name>
<evidence type="ECO:0000313" key="3">
    <source>
        <dbReference type="EMBL" id="RSH89235.1"/>
    </source>
</evidence>
<reference evidence="3 4" key="1">
    <citation type="submission" date="2018-11" db="EMBL/GenBank/DDBJ databases">
        <title>Genome sequence of Saitozyma podzolica DSM 27192.</title>
        <authorList>
            <person name="Aliyu H."/>
            <person name="Gorte O."/>
            <person name="Ochsenreither K."/>
        </authorList>
    </citation>
    <scope>NUCLEOTIDE SEQUENCE [LARGE SCALE GENOMIC DNA]</scope>
    <source>
        <strain evidence="3 4">DSM 27192</strain>
    </source>
</reference>
<dbReference type="Pfam" id="PF01425">
    <property type="entry name" value="Amidase"/>
    <property type="match status" value="1"/>
</dbReference>
<evidence type="ECO:0000313" key="4">
    <source>
        <dbReference type="Proteomes" id="UP000279259"/>
    </source>
</evidence>